<dbReference type="Pfam" id="PF20130">
    <property type="entry name" value="DUF6520"/>
    <property type="match status" value="1"/>
</dbReference>
<dbReference type="EMBL" id="CP025791">
    <property type="protein sequence ID" value="AUP77448.1"/>
    <property type="molecule type" value="Genomic_DNA"/>
</dbReference>
<gene>
    <name evidence="2" type="ORF">C1H87_01415</name>
</gene>
<dbReference type="AlphaFoldDB" id="A0A2K9PKR8"/>
<proteinExistence type="predicted"/>
<evidence type="ECO:0008006" key="4">
    <source>
        <dbReference type="Google" id="ProtNLM"/>
    </source>
</evidence>
<dbReference type="KEGG" id="fek:C1H87_01415"/>
<dbReference type="Proteomes" id="UP000235826">
    <property type="component" value="Chromosome"/>
</dbReference>
<evidence type="ECO:0000313" key="2">
    <source>
        <dbReference type="EMBL" id="AUP77448.1"/>
    </source>
</evidence>
<protein>
    <recommendedName>
        <fullName evidence="4">Secreted protein</fullName>
    </recommendedName>
</protein>
<sequence>MKTKIFKIALPFLALIMAASGSLGFDSNGVHPYNVGFFAKCPNIDCMAVVPDPDTEENCKPYNEGPVCTIRILERNCDLYCEDPNDNTPGEKCDLLLKRPLE</sequence>
<accession>A0A2K9PKR8</accession>
<evidence type="ECO:0000256" key="1">
    <source>
        <dbReference type="SAM" id="SignalP"/>
    </source>
</evidence>
<evidence type="ECO:0000313" key="3">
    <source>
        <dbReference type="Proteomes" id="UP000235826"/>
    </source>
</evidence>
<reference evidence="2 3" key="1">
    <citation type="submission" date="2018-01" db="EMBL/GenBank/DDBJ databases">
        <title>Complete genome sequence of Flavivirga eckloniae ECD14 isolated from seaweed Ecklonia cava.</title>
        <authorList>
            <person name="Lee J.H."/>
            <person name="Baik K.S."/>
            <person name="Seong C.N."/>
        </authorList>
    </citation>
    <scope>NUCLEOTIDE SEQUENCE [LARGE SCALE GENOMIC DNA]</scope>
    <source>
        <strain evidence="2 3">ECD14</strain>
    </source>
</reference>
<dbReference type="OrthoDB" id="1179119at2"/>
<feature type="chain" id="PRO_5014830562" description="Secreted protein" evidence="1">
    <location>
        <begin position="25"/>
        <end position="102"/>
    </location>
</feature>
<dbReference type="RefSeq" id="WP_102754108.1">
    <property type="nucleotide sequence ID" value="NZ_CP025791.1"/>
</dbReference>
<keyword evidence="3" id="KW-1185">Reference proteome</keyword>
<keyword evidence="1" id="KW-0732">Signal</keyword>
<feature type="signal peptide" evidence="1">
    <location>
        <begin position="1"/>
        <end position="24"/>
    </location>
</feature>
<organism evidence="2 3">
    <name type="scientific">Flavivirga eckloniae</name>
    <dbReference type="NCBI Taxonomy" id="1803846"/>
    <lineage>
        <taxon>Bacteria</taxon>
        <taxon>Pseudomonadati</taxon>
        <taxon>Bacteroidota</taxon>
        <taxon>Flavobacteriia</taxon>
        <taxon>Flavobacteriales</taxon>
        <taxon>Flavobacteriaceae</taxon>
        <taxon>Flavivirga</taxon>
    </lineage>
</organism>
<dbReference type="InterPro" id="IPR045391">
    <property type="entry name" value="DUF6520"/>
</dbReference>
<name>A0A2K9PKR8_9FLAO</name>